<dbReference type="EMBL" id="WTYZ01000001">
    <property type="protein sequence ID" value="MXO84175.1"/>
    <property type="molecule type" value="Genomic_DNA"/>
</dbReference>
<keyword evidence="2" id="KW-1185">Reference proteome</keyword>
<organism evidence="1 2">
    <name type="scientific">Pontixanthobacter aestiaquae</name>
    <dbReference type="NCBI Taxonomy" id="1509367"/>
    <lineage>
        <taxon>Bacteria</taxon>
        <taxon>Pseudomonadati</taxon>
        <taxon>Pseudomonadota</taxon>
        <taxon>Alphaproteobacteria</taxon>
        <taxon>Sphingomonadales</taxon>
        <taxon>Erythrobacteraceae</taxon>
        <taxon>Pontixanthobacter</taxon>
    </lineage>
</organism>
<dbReference type="InterPro" id="IPR029044">
    <property type="entry name" value="Nucleotide-diphossugar_trans"/>
</dbReference>
<dbReference type="InterPro" id="IPR002495">
    <property type="entry name" value="Glyco_trans_8"/>
</dbReference>
<sequence length="291" mass="31594">MPTPHKISELVTVTSRDYLPGTQVMLHSFLRNNAWFDGQITILHDDLLSGDIAALAASFPSAIFTGPSAALTAAIGTLAADYPELKNRLRRFLSLEAFHPDRGGSALFCDSDLLFRSDISAMFDSDMPLIACGDRAQLVGTGRDPASMAEGDSTSAAAKFTSFNAGLMVIDGSLRTQAIWDQLLGQLNPQVWKSITSDHTDQAVFNRQFGDQVTMADPSYNYLVGHAGKLRSAIDSPMGNAKVLHFNGPSKPWNFGAHLAATAYDASFVKAVQQWFDAYAEYLSAYHFTLS</sequence>
<reference evidence="1 2" key="1">
    <citation type="submission" date="2019-12" db="EMBL/GenBank/DDBJ databases">
        <title>Genomic-based taxomic classification of the family Erythrobacteraceae.</title>
        <authorList>
            <person name="Xu L."/>
        </authorList>
    </citation>
    <scope>NUCLEOTIDE SEQUENCE [LARGE SCALE GENOMIC DNA]</scope>
    <source>
        <strain evidence="1 2">KCTC 42006</strain>
    </source>
</reference>
<evidence type="ECO:0000313" key="1">
    <source>
        <dbReference type="EMBL" id="MXO84175.1"/>
    </source>
</evidence>
<proteinExistence type="predicted"/>
<dbReference type="Gene3D" id="3.90.550.10">
    <property type="entry name" value="Spore Coat Polysaccharide Biosynthesis Protein SpsA, Chain A"/>
    <property type="match status" value="1"/>
</dbReference>
<dbReference type="RefSeq" id="WP_160614444.1">
    <property type="nucleotide sequence ID" value="NZ_JAUFQM010000001.1"/>
</dbReference>
<dbReference type="PANTHER" id="PTHR11183">
    <property type="entry name" value="GLYCOGENIN SUBFAMILY MEMBER"/>
    <property type="match status" value="1"/>
</dbReference>
<gene>
    <name evidence="1" type="ORF">GRI35_12430</name>
</gene>
<dbReference type="Proteomes" id="UP000460290">
    <property type="component" value="Unassembled WGS sequence"/>
</dbReference>
<protein>
    <recommendedName>
        <fullName evidence="3">Glycosyl transferase family 8</fullName>
    </recommendedName>
</protein>
<dbReference type="SUPFAM" id="SSF53448">
    <property type="entry name" value="Nucleotide-diphospho-sugar transferases"/>
    <property type="match status" value="1"/>
</dbReference>
<evidence type="ECO:0000313" key="2">
    <source>
        <dbReference type="Proteomes" id="UP000460290"/>
    </source>
</evidence>
<dbReference type="InterPro" id="IPR050587">
    <property type="entry name" value="GNT1/Glycosyltrans_8"/>
</dbReference>
<dbReference type="AlphaFoldDB" id="A0A844Z8C9"/>
<comment type="caution">
    <text evidence="1">The sequence shown here is derived from an EMBL/GenBank/DDBJ whole genome shotgun (WGS) entry which is preliminary data.</text>
</comment>
<dbReference type="GO" id="GO:0016757">
    <property type="term" value="F:glycosyltransferase activity"/>
    <property type="evidence" value="ECO:0007669"/>
    <property type="project" value="InterPro"/>
</dbReference>
<accession>A0A844Z8C9</accession>
<dbReference type="Pfam" id="PF01501">
    <property type="entry name" value="Glyco_transf_8"/>
    <property type="match status" value="1"/>
</dbReference>
<evidence type="ECO:0008006" key="3">
    <source>
        <dbReference type="Google" id="ProtNLM"/>
    </source>
</evidence>
<dbReference type="OrthoDB" id="5672604at2"/>
<name>A0A844Z8C9_9SPHN</name>